<evidence type="ECO:0000256" key="1">
    <source>
        <dbReference type="SAM" id="Phobius"/>
    </source>
</evidence>
<sequence length="363" mass="41864">MNSFWKKIVQDFMSFSRSDRNAVIIIGSLILLVIIANAIVLRIPAKPNSDFSEFQSIFEYWEKAEAEKKEPGKVILFDFDPNTISTIRLDSLSIPDYVKRNLLSYRNAGGSFKSSADLRKIYGMNDSVFVLVKNHIKIKEDRTVTTLAKPEVSVKPLEYFDPNIIDKAGLKQLGFNEFQANNLINYRSKGSVFKVPSDLLKIYGIDSSFYFRMKEYINIERNEISVQSEEIIVLELNEADLTDLTKLNGVGPAFANRIIKYRSLLGGFYTKEQLNEVYNFPEETYARIKDHITVDTTRVNKIRINFSEYSELLRHPYLSKKQVEALLSWRQKNGAFTNISELKYVSGFDSEIIKKIDPYITCR</sequence>
<gene>
    <name evidence="2" type="ORF">OU798_14760</name>
</gene>
<keyword evidence="3" id="KW-1185">Reference proteome</keyword>
<keyword evidence="1" id="KW-0812">Transmembrane</keyword>
<accession>A0A9X3F788</accession>
<proteinExistence type="predicted"/>
<dbReference type="InterPro" id="IPR051675">
    <property type="entry name" value="Endo/Exo/Phosphatase_dom_1"/>
</dbReference>
<feature type="transmembrane region" description="Helical" evidence="1">
    <location>
        <begin position="21"/>
        <end position="41"/>
    </location>
</feature>
<dbReference type="Proteomes" id="UP001145087">
    <property type="component" value="Unassembled WGS sequence"/>
</dbReference>
<evidence type="ECO:0000313" key="3">
    <source>
        <dbReference type="Proteomes" id="UP001145087"/>
    </source>
</evidence>
<dbReference type="EMBL" id="JAPOHD010000027">
    <property type="protein sequence ID" value="MCY1721615.1"/>
    <property type="molecule type" value="Genomic_DNA"/>
</dbReference>
<dbReference type="AlphaFoldDB" id="A0A9X3F788"/>
<name>A0A9X3F788_9BACT</name>
<keyword evidence="1" id="KW-0472">Membrane</keyword>
<keyword evidence="1" id="KW-1133">Transmembrane helix</keyword>
<dbReference type="PANTHER" id="PTHR21180">
    <property type="entry name" value="ENDONUCLEASE/EXONUCLEASE/PHOSPHATASE FAMILY DOMAIN-CONTAINING PROTEIN 1"/>
    <property type="match status" value="1"/>
</dbReference>
<dbReference type="RefSeq" id="WP_343333943.1">
    <property type="nucleotide sequence ID" value="NZ_JAPOHD010000027.1"/>
</dbReference>
<dbReference type="PANTHER" id="PTHR21180:SF32">
    <property type="entry name" value="ENDONUCLEASE_EXONUCLEASE_PHOSPHATASE FAMILY DOMAIN-CONTAINING PROTEIN 1"/>
    <property type="match status" value="1"/>
</dbReference>
<dbReference type="Gene3D" id="1.10.150.280">
    <property type="entry name" value="AF1531-like domain"/>
    <property type="match status" value="2"/>
</dbReference>
<reference evidence="2" key="1">
    <citation type="submission" date="2022-11" db="EMBL/GenBank/DDBJ databases">
        <title>Marilongibacter aestuarii gen. nov., sp. nov., isolated from tidal flat sediment.</title>
        <authorList>
            <person name="Jiayan W."/>
        </authorList>
    </citation>
    <scope>NUCLEOTIDE SEQUENCE</scope>
    <source>
        <strain evidence="2">Z1-6</strain>
    </source>
</reference>
<protein>
    <submittedName>
        <fullName evidence="2">Helix-hairpin-helix domain-containing protein</fullName>
    </submittedName>
</protein>
<dbReference type="InterPro" id="IPR010994">
    <property type="entry name" value="RuvA_2-like"/>
</dbReference>
<dbReference type="GO" id="GO:0015627">
    <property type="term" value="C:type II protein secretion system complex"/>
    <property type="evidence" value="ECO:0007669"/>
    <property type="project" value="TreeGrafter"/>
</dbReference>
<dbReference type="SUPFAM" id="SSF47781">
    <property type="entry name" value="RuvA domain 2-like"/>
    <property type="match status" value="4"/>
</dbReference>
<dbReference type="Pfam" id="PF12836">
    <property type="entry name" value="HHH_3"/>
    <property type="match status" value="2"/>
</dbReference>
<dbReference type="GO" id="GO:0015628">
    <property type="term" value="P:protein secretion by the type II secretion system"/>
    <property type="evidence" value="ECO:0007669"/>
    <property type="project" value="TreeGrafter"/>
</dbReference>
<evidence type="ECO:0000313" key="2">
    <source>
        <dbReference type="EMBL" id="MCY1721615.1"/>
    </source>
</evidence>
<organism evidence="2 3">
    <name type="scientific">Draconibacterium aestuarii</name>
    <dbReference type="NCBI Taxonomy" id="2998507"/>
    <lineage>
        <taxon>Bacteria</taxon>
        <taxon>Pseudomonadati</taxon>
        <taxon>Bacteroidota</taxon>
        <taxon>Bacteroidia</taxon>
        <taxon>Marinilabiliales</taxon>
        <taxon>Prolixibacteraceae</taxon>
        <taxon>Draconibacterium</taxon>
    </lineage>
</organism>
<comment type="caution">
    <text evidence="2">The sequence shown here is derived from an EMBL/GenBank/DDBJ whole genome shotgun (WGS) entry which is preliminary data.</text>
</comment>